<dbReference type="PRINTS" id="PR00038">
    <property type="entry name" value="HTHLUXR"/>
</dbReference>
<evidence type="ECO:0000259" key="4">
    <source>
        <dbReference type="PROSITE" id="PS50043"/>
    </source>
</evidence>
<evidence type="ECO:0000256" key="2">
    <source>
        <dbReference type="ARBA" id="ARBA00023125"/>
    </source>
</evidence>
<dbReference type="PROSITE" id="PS50043">
    <property type="entry name" value="HTH_LUXR_2"/>
    <property type="match status" value="1"/>
</dbReference>
<keyword evidence="6" id="KW-1185">Reference proteome</keyword>
<dbReference type="InterPro" id="IPR016032">
    <property type="entry name" value="Sig_transdc_resp-reg_C-effctor"/>
</dbReference>
<dbReference type="EMBL" id="JABFCN010000055">
    <property type="protein sequence ID" value="NNU40764.1"/>
    <property type="molecule type" value="Genomic_DNA"/>
</dbReference>
<proteinExistence type="predicted"/>
<dbReference type="PANTHER" id="PTHR44688">
    <property type="entry name" value="DNA-BINDING TRANSCRIPTIONAL ACTIVATOR DEVR_DOSR"/>
    <property type="match status" value="1"/>
</dbReference>
<gene>
    <name evidence="5" type="ORF">G9X64_30625</name>
</gene>
<keyword evidence="1" id="KW-0805">Transcription regulation</keyword>
<evidence type="ECO:0000256" key="1">
    <source>
        <dbReference type="ARBA" id="ARBA00023015"/>
    </source>
</evidence>
<dbReference type="CDD" id="cd06170">
    <property type="entry name" value="LuxR_C_like"/>
    <property type="match status" value="1"/>
</dbReference>
<evidence type="ECO:0000313" key="5">
    <source>
        <dbReference type="EMBL" id="NNU40764.1"/>
    </source>
</evidence>
<dbReference type="GO" id="GO:0006355">
    <property type="term" value="P:regulation of DNA-templated transcription"/>
    <property type="evidence" value="ECO:0007669"/>
    <property type="project" value="InterPro"/>
</dbReference>
<accession>A0A7Y3SBQ8</accession>
<comment type="caution">
    <text evidence="5">The sequence shown here is derived from an EMBL/GenBank/DDBJ whole genome shotgun (WGS) entry which is preliminary data.</text>
</comment>
<dbReference type="Pfam" id="PF00196">
    <property type="entry name" value="GerE"/>
    <property type="match status" value="1"/>
</dbReference>
<dbReference type="AlphaFoldDB" id="A0A7Y3SBQ8"/>
<evidence type="ECO:0000313" key="6">
    <source>
        <dbReference type="Proteomes" id="UP000519972"/>
    </source>
</evidence>
<name>A0A7Y3SBQ8_9HYPH</name>
<evidence type="ECO:0000256" key="3">
    <source>
        <dbReference type="ARBA" id="ARBA00023163"/>
    </source>
</evidence>
<protein>
    <submittedName>
        <fullName evidence="5">Helix-turn-helix transcriptional regulator</fullName>
    </submittedName>
</protein>
<sequence length="286" mass="32222">MSIDLEALFQAFDATVGKPAMADAEFGETFRRMMVALVRFDYVVVFAYRGKERPIDLYSTFDPQENVVFVTLYQVGPYLLDPFYHTARARRPGVFRMRELAPDRFFSSEYYRSYYVQTGLAEEIGFFVTLDDDITVVLSLMRREKTGPFPPAEFALLKKAEPLVTSLVRHFWPGLGARFDAQRDAGMRTGRKRGAAAQALQPADTVWHDLKLTSRETAIVDLVLQGHSSESIGLRLNISTGTVKVHRRNVYRKLGISSQTQLLSIYLKTFGSAGDRPAPQSAGRSS</sequence>
<dbReference type="GO" id="GO:0003677">
    <property type="term" value="F:DNA binding"/>
    <property type="evidence" value="ECO:0007669"/>
    <property type="project" value="UniProtKB-KW"/>
</dbReference>
<reference evidence="5 6" key="1">
    <citation type="submission" date="2020-02" db="EMBL/GenBank/DDBJ databases">
        <authorList>
            <person name="Sun Q."/>
        </authorList>
    </citation>
    <scope>NUCLEOTIDE SEQUENCE [LARGE SCALE GENOMIC DNA]</scope>
    <source>
        <strain evidence="5 6">CCBAU 03386</strain>
    </source>
</reference>
<keyword evidence="2" id="KW-0238">DNA-binding</keyword>
<organism evidence="5 6">
    <name type="scientific">Rhizobium sophorae</name>
    <dbReference type="NCBI Taxonomy" id="1535242"/>
    <lineage>
        <taxon>Bacteria</taxon>
        <taxon>Pseudomonadati</taxon>
        <taxon>Pseudomonadota</taxon>
        <taxon>Alphaproteobacteria</taxon>
        <taxon>Hyphomicrobiales</taxon>
        <taxon>Rhizobiaceae</taxon>
        <taxon>Rhizobium/Agrobacterium group</taxon>
        <taxon>Rhizobium</taxon>
    </lineage>
</organism>
<dbReference type="SMART" id="SM00421">
    <property type="entry name" value="HTH_LUXR"/>
    <property type="match status" value="1"/>
</dbReference>
<dbReference type="PROSITE" id="PS00622">
    <property type="entry name" value="HTH_LUXR_1"/>
    <property type="match status" value="1"/>
</dbReference>
<keyword evidence="3" id="KW-0804">Transcription</keyword>
<dbReference type="RefSeq" id="WP_168312534.1">
    <property type="nucleotide sequence ID" value="NZ_JABFCN010000055.1"/>
</dbReference>
<dbReference type="Proteomes" id="UP000519972">
    <property type="component" value="Unassembled WGS sequence"/>
</dbReference>
<dbReference type="SUPFAM" id="SSF46894">
    <property type="entry name" value="C-terminal effector domain of the bipartite response regulators"/>
    <property type="match status" value="1"/>
</dbReference>
<feature type="domain" description="HTH luxR-type" evidence="4">
    <location>
        <begin position="205"/>
        <end position="270"/>
    </location>
</feature>
<dbReference type="InterPro" id="IPR000792">
    <property type="entry name" value="Tscrpt_reg_LuxR_C"/>
</dbReference>
<dbReference type="PANTHER" id="PTHR44688:SF16">
    <property type="entry name" value="DNA-BINDING TRANSCRIPTIONAL ACTIVATOR DEVR_DOSR"/>
    <property type="match status" value="1"/>
</dbReference>
<dbReference type="InterPro" id="IPR036388">
    <property type="entry name" value="WH-like_DNA-bd_sf"/>
</dbReference>
<dbReference type="Gene3D" id="1.10.10.10">
    <property type="entry name" value="Winged helix-like DNA-binding domain superfamily/Winged helix DNA-binding domain"/>
    <property type="match status" value="1"/>
</dbReference>